<reference evidence="2" key="1">
    <citation type="submission" date="2020-05" db="EMBL/GenBank/DDBJ databases">
        <title>WGS assembly of Panicum virgatum.</title>
        <authorList>
            <person name="Lovell J.T."/>
            <person name="Jenkins J."/>
            <person name="Shu S."/>
            <person name="Juenger T.E."/>
            <person name="Schmutz J."/>
        </authorList>
    </citation>
    <scope>NUCLEOTIDE SEQUENCE</scope>
    <source>
        <strain evidence="2">AP13</strain>
    </source>
</reference>
<dbReference type="Proteomes" id="UP000823388">
    <property type="component" value="Chromosome 8K"/>
</dbReference>
<dbReference type="EMBL" id="CM029051">
    <property type="protein sequence ID" value="KAG2563063.1"/>
    <property type="molecule type" value="Genomic_DNA"/>
</dbReference>
<gene>
    <name evidence="2" type="ORF">PVAP13_8KG309500</name>
</gene>
<evidence type="ECO:0000313" key="2">
    <source>
        <dbReference type="EMBL" id="KAG2563063.1"/>
    </source>
</evidence>
<keyword evidence="3" id="KW-1185">Reference proteome</keyword>
<proteinExistence type="predicted"/>
<evidence type="ECO:0000313" key="3">
    <source>
        <dbReference type="Proteomes" id="UP000823388"/>
    </source>
</evidence>
<feature type="compositionally biased region" description="Basic and acidic residues" evidence="1">
    <location>
        <begin position="32"/>
        <end position="45"/>
    </location>
</feature>
<comment type="caution">
    <text evidence="2">The sequence shown here is derived from an EMBL/GenBank/DDBJ whole genome shotgun (WGS) entry which is preliminary data.</text>
</comment>
<name>A0A8T0PM92_PANVG</name>
<feature type="region of interest" description="Disordered" evidence="1">
    <location>
        <begin position="24"/>
        <end position="52"/>
    </location>
</feature>
<sequence length="97" mass="10633">MNLQISSNNFAKSPSRFLEISLQSSSSPPVAHSHEASSLSRERNTCSKGMTTVLGSGGSILEEKVDLRFYKVWMLDFMIGHEEDSQRRAGGTGLIIS</sequence>
<accession>A0A8T0PM92</accession>
<organism evidence="2 3">
    <name type="scientific">Panicum virgatum</name>
    <name type="common">Blackwell switchgrass</name>
    <dbReference type="NCBI Taxonomy" id="38727"/>
    <lineage>
        <taxon>Eukaryota</taxon>
        <taxon>Viridiplantae</taxon>
        <taxon>Streptophyta</taxon>
        <taxon>Embryophyta</taxon>
        <taxon>Tracheophyta</taxon>
        <taxon>Spermatophyta</taxon>
        <taxon>Magnoliopsida</taxon>
        <taxon>Liliopsida</taxon>
        <taxon>Poales</taxon>
        <taxon>Poaceae</taxon>
        <taxon>PACMAD clade</taxon>
        <taxon>Panicoideae</taxon>
        <taxon>Panicodae</taxon>
        <taxon>Paniceae</taxon>
        <taxon>Panicinae</taxon>
        <taxon>Panicum</taxon>
        <taxon>Panicum sect. Hiantes</taxon>
    </lineage>
</organism>
<evidence type="ECO:0000256" key="1">
    <source>
        <dbReference type="SAM" id="MobiDB-lite"/>
    </source>
</evidence>
<protein>
    <submittedName>
        <fullName evidence="2">Uncharacterized protein</fullName>
    </submittedName>
</protein>
<dbReference type="AlphaFoldDB" id="A0A8T0PM92"/>